<dbReference type="RefSeq" id="WP_116724726.1">
    <property type="nucleotide sequence ID" value="NZ_QCZI01000007.1"/>
</dbReference>
<dbReference type="EMBL" id="QCZI01000007">
    <property type="protein sequence ID" value="PWA05415.1"/>
    <property type="molecule type" value="Genomic_DNA"/>
</dbReference>
<gene>
    <name evidence="1" type="ORF">DB895_07410</name>
</gene>
<name>A0A2U1JK83_9FLAO</name>
<comment type="caution">
    <text evidence="1">The sequence shown here is derived from an EMBL/GenBank/DDBJ whole genome shotgun (WGS) entry which is preliminary data.</text>
</comment>
<dbReference type="AlphaFoldDB" id="A0A2U1JK83"/>
<accession>A0A2U1JK83</accession>
<evidence type="ECO:0000313" key="2">
    <source>
        <dbReference type="Proteomes" id="UP000245449"/>
    </source>
</evidence>
<reference evidence="1 2" key="1">
    <citation type="submission" date="2018-04" db="EMBL/GenBank/DDBJ databases">
        <title>Flavobacterium sp. nov., isolated from glacier ice.</title>
        <authorList>
            <person name="Liu Q."/>
            <person name="Xin Y.-H."/>
        </authorList>
    </citation>
    <scope>NUCLEOTIDE SEQUENCE [LARGE SCALE GENOMIC DNA]</scope>
    <source>
        <strain evidence="1 2">RB1R5</strain>
    </source>
</reference>
<protein>
    <submittedName>
        <fullName evidence="1">Uncharacterized protein</fullName>
    </submittedName>
</protein>
<sequence length="205" mass="22553">MKSQDYLPHSEAEQAIWLTSFKTNLATQGAAVGLVAAQITTTTTSANNIIVALNDVETKRVAYNQATTQKETVKKNELKTLRDTVAKIKTNSGYTEAIGKSLGIVGGVVLFDALNYKATITAERFAGYIRIKFTKNGTDGINLYHRKKGEVAWQFLARDTKSPYDDHITLETAGQPEHWEYRAYGVIDDAEIGQASDIIEMVFGG</sequence>
<dbReference type="OrthoDB" id="669122at2"/>
<dbReference type="Proteomes" id="UP000245449">
    <property type="component" value="Unassembled WGS sequence"/>
</dbReference>
<keyword evidence="2" id="KW-1185">Reference proteome</keyword>
<proteinExistence type="predicted"/>
<evidence type="ECO:0000313" key="1">
    <source>
        <dbReference type="EMBL" id="PWA05415.1"/>
    </source>
</evidence>
<organism evidence="1 2">
    <name type="scientific">Flavobacterium psychrotolerans</name>
    <dbReference type="NCBI Taxonomy" id="2169410"/>
    <lineage>
        <taxon>Bacteria</taxon>
        <taxon>Pseudomonadati</taxon>
        <taxon>Bacteroidota</taxon>
        <taxon>Flavobacteriia</taxon>
        <taxon>Flavobacteriales</taxon>
        <taxon>Flavobacteriaceae</taxon>
        <taxon>Flavobacterium</taxon>
    </lineage>
</organism>